<evidence type="ECO:0000256" key="5">
    <source>
        <dbReference type="ARBA" id="ARBA00022500"/>
    </source>
</evidence>
<dbReference type="EMBL" id="PGGN01000004">
    <property type="protein sequence ID" value="PSH55939.1"/>
    <property type="molecule type" value="Genomic_DNA"/>
</dbReference>
<keyword evidence="4" id="KW-1003">Cell membrane</keyword>
<dbReference type="RefSeq" id="WP_106718355.1">
    <property type="nucleotide sequence ID" value="NZ_JACHXT010000001.1"/>
</dbReference>
<comment type="function">
    <text evidence="1 10">Controls the rotational direction of flagella during chemotaxis.</text>
</comment>
<evidence type="ECO:0000256" key="7">
    <source>
        <dbReference type="ARBA" id="ARBA00022779"/>
    </source>
</evidence>
<keyword evidence="11" id="KW-0282">Flagellum</keyword>
<name>A0A2P7AP00_9HYPH</name>
<reference evidence="12" key="1">
    <citation type="submission" date="2017-11" db="EMBL/GenBank/DDBJ databases">
        <authorList>
            <person name="Kuznetsova I."/>
            <person name="Sazanova A."/>
            <person name="Chirak E."/>
            <person name="Safronova V."/>
            <person name="Willems A."/>
        </authorList>
    </citation>
    <scope>NUCLEOTIDE SEQUENCE [LARGE SCALE GENOMIC DNA]</scope>
    <source>
        <strain evidence="12">PEPV15</strain>
    </source>
</reference>
<dbReference type="Proteomes" id="UP000241158">
    <property type="component" value="Unassembled WGS sequence"/>
</dbReference>
<proteinExistence type="inferred from homology"/>
<evidence type="ECO:0000313" key="12">
    <source>
        <dbReference type="Proteomes" id="UP000241158"/>
    </source>
</evidence>
<evidence type="ECO:0000256" key="9">
    <source>
        <dbReference type="ARBA" id="ARBA00023136"/>
    </source>
</evidence>
<keyword evidence="11" id="KW-0969">Cilium</keyword>
<sequence>MSIAEDARTPPKGPSLVALLCVVTALTLIAAGGGWLLGGQLGLHLPGATKVEDTKRVVGEEVPTGSVVPLKPILTNIKIPQDVWIRLETGIVARPGEKVSDELAATIAGDFMAFMRTVNLMQLRGPAGIEYLRTDLQERAAMRSEGKIEKVYIWALVME</sequence>
<dbReference type="GO" id="GO:0009425">
    <property type="term" value="C:bacterial-type flagellum basal body"/>
    <property type="evidence" value="ECO:0007669"/>
    <property type="project" value="InterPro"/>
</dbReference>
<comment type="caution">
    <text evidence="11">The sequence shown here is derived from an EMBL/GenBank/DDBJ whole genome shotgun (WGS) entry which is preliminary data.</text>
</comment>
<protein>
    <recommendedName>
        <fullName evidence="10">Flagellar protein FliL</fullName>
    </recommendedName>
</protein>
<dbReference type="GO" id="GO:0071973">
    <property type="term" value="P:bacterial-type flagellum-dependent cell motility"/>
    <property type="evidence" value="ECO:0007669"/>
    <property type="project" value="InterPro"/>
</dbReference>
<dbReference type="InterPro" id="IPR005503">
    <property type="entry name" value="FliL"/>
</dbReference>
<evidence type="ECO:0000256" key="10">
    <source>
        <dbReference type="RuleBase" id="RU364125"/>
    </source>
</evidence>
<keyword evidence="10" id="KW-0997">Cell inner membrane</keyword>
<evidence type="ECO:0000256" key="6">
    <source>
        <dbReference type="ARBA" id="ARBA00022692"/>
    </source>
</evidence>
<keyword evidence="6 10" id="KW-0812">Transmembrane</keyword>
<dbReference type="GO" id="GO:0006935">
    <property type="term" value="P:chemotaxis"/>
    <property type="evidence" value="ECO:0007669"/>
    <property type="project" value="UniProtKB-KW"/>
</dbReference>
<dbReference type="GO" id="GO:0005886">
    <property type="term" value="C:plasma membrane"/>
    <property type="evidence" value="ECO:0007669"/>
    <property type="project" value="UniProtKB-SubCell"/>
</dbReference>
<evidence type="ECO:0000256" key="4">
    <source>
        <dbReference type="ARBA" id="ARBA00022475"/>
    </source>
</evidence>
<accession>A0A2P7AP00</accession>
<keyword evidence="8 10" id="KW-1133">Transmembrane helix</keyword>
<feature type="transmembrane region" description="Helical" evidence="10">
    <location>
        <begin position="16"/>
        <end position="37"/>
    </location>
</feature>
<dbReference type="AlphaFoldDB" id="A0A2P7AP00"/>
<keyword evidence="7 10" id="KW-0283">Flagellar rotation</keyword>
<evidence type="ECO:0000313" key="11">
    <source>
        <dbReference type="EMBL" id="PSH55939.1"/>
    </source>
</evidence>
<keyword evidence="5 10" id="KW-0145">Chemotaxis</keyword>
<comment type="similarity">
    <text evidence="3 10">Belongs to the FliL family.</text>
</comment>
<keyword evidence="11" id="KW-0966">Cell projection</keyword>
<gene>
    <name evidence="11" type="ORF">CU100_20065</name>
</gene>
<organism evidence="11 12">
    <name type="scientific">Phyllobacterium endophyticum</name>
    <dbReference type="NCBI Taxonomy" id="1149773"/>
    <lineage>
        <taxon>Bacteria</taxon>
        <taxon>Pseudomonadati</taxon>
        <taxon>Pseudomonadota</taxon>
        <taxon>Alphaproteobacteria</taxon>
        <taxon>Hyphomicrobiales</taxon>
        <taxon>Phyllobacteriaceae</taxon>
        <taxon>Phyllobacterium</taxon>
    </lineage>
</organism>
<evidence type="ECO:0000256" key="8">
    <source>
        <dbReference type="ARBA" id="ARBA00022989"/>
    </source>
</evidence>
<evidence type="ECO:0000256" key="3">
    <source>
        <dbReference type="ARBA" id="ARBA00008281"/>
    </source>
</evidence>
<keyword evidence="9 10" id="KW-0472">Membrane</keyword>
<evidence type="ECO:0000256" key="1">
    <source>
        <dbReference type="ARBA" id="ARBA00002254"/>
    </source>
</evidence>
<keyword evidence="12" id="KW-1185">Reference proteome</keyword>
<dbReference type="OrthoDB" id="7908910at2"/>
<comment type="subcellular location">
    <subcellularLocation>
        <location evidence="10">Cell inner membrane</location>
    </subcellularLocation>
    <subcellularLocation>
        <location evidence="2">Cell membrane</location>
        <topology evidence="2">Single-pass membrane protein</topology>
    </subcellularLocation>
</comment>
<evidence type="ECO:0000256" key="2">
    <source>
        <dbReference type="ARBA" id="ARBA00004162"/>
    </source>
</evidence>
<dbReference type="Pfam" id="PF03748">
    <property type="entry name" value="FliL"/>
    <property type="match status" value="1"/>
</dbReference>